<feature type="transmembrane region" description="Helical" evidence="1">
    <location>
        <begin position="86"/>
        <end position="108"/>
    </location>
</feature>
<reference evidence="2 3" key="1">
    <citation type="journal article" date="2019" name="Int. J. Syst. Evol. Microbiol.">
        <title>The Global Catalogue of Microorganisms (GCM) 10K type strain sequencing project: providing services to taxonomists for standard genome sequencing and annotation.</title>
        <authorList>
            <consortium name="The Broad Institute Genomics Platform"/>
            <consortium name="The Broad Institute Genome Sequencing Center for Infectious Disease"/>
            <person name="Wu L."/>
            <person name="Ma J."/>
        </authorList>
    </citation>
    <scope>NUCLEOTIDE SEQUENCE [LARGE SCALE GENOMIC DNA]</scope>
    <source>
        <strain evidence="2 3">JCM 11896</strain>
    </source>
</reference>
<protein>
    <recommendedName>
        <fullName evidence="4">Transmembrane protein</fullName>
    </recommendedName>
</protein>
<dbReference type="EMBL" id="BAAAJK010000010">
    <property type="protein sequence ID" value="GAA1389559.1"/>
    <property type="molecule type" value="Genomic_DNA"/>
</dbReference>
<evidence type="ECO:0000256" key="1">
    <source>
        <dbReference type="SAM" id="Phobius"/>
    </source>
</evidence>
<feature type="transmembrane region" description="Helical" evidence="1">
    <location>
        <begin position="56"/>
        <end position="74"/>
    </location>
</feature>
<feature type="transmembrane region" description="Helical" evidence="1">
    <location>
        <begin position="21"/>
        <end position="44"/>
    </location>
</feature>
<comment type="caution">
    <text evidence="2">The sequence shown here is derived from an EMBL/GenBank/DDBJ whole genome shotgun (WGS) entry which is preliminary data.</text>
</comment>
<evidence type="ECO:0000313" key="2">
    <source>
        <dbReference type="EMBL" id="GAA1389559.1"/>
    </source>
</evidence>
<organism evidence="2 3">
    <name type="scientific">Pseudonocardia kongjuensis</name>
    <dbReference type="NCBI Taxonomy" id="102227"/>
    <lineage>
        <taxon>Bacteria</taxon>
        <taxon>Bacillati</taxon>
        <taxon>Actinomycetota</taxon>
        <taxon>Actinomycetes</taxon>
        <taxon>Pseudonocardiales</taxon>
        <taxon>Pseudonocardiaceae</taxon>
        <taxon>Pseudonocardia</taxon>
    </lineage>
</organism>
<proteinExistence type="predicted"/>
<gene>
    <name evidence="2" type="ORF">GCM10009613_28750</name>
</gene>
<keyword evidence="1" id="KW-1133">Transmembrane helix</keyword>
<dbReference type="Proteomes" id="UP001501414">
    <property type="component" value="Unassembled WGS sequence"/>
</dbReference>
<keyword evidence="3" id="KW-1185">Reference proteome</keyword>
<feature type="transmembrane region" description="Helical" evidence="1">
    <location>
        <begin position="114"/>
        <end position="134"/>
    </location>
</feature>
<dbReference type="RefSeq" id="WP_344022465.1">
    <property type="nucleotide sequence ID" value="NZ_BAAAJK010000010.1"/>
</dbReference>
<evidence type="ECO:0000313" key="3">
    <source>
        <dbReference type="Proteomes" id="UP001501414"/>
    </source>
</evidence>
<sequence length="146" mass="15824">MENESVARDALRDLESDRAALAGRIAAPAWLHAAFALAAAWYVLVPAFGESVRAPAVWVLALVLLVLLWLHRRITGIRPRSVGGRGWAVFAVACVAVLALLVVSLGLVASLSPWWALVPAVVCFGVVYWANVAFERLTRENLRRAA</sequence>
<evidence type="ECO:0008006" key="4">
    <source>
        <dbReference type="Google" id="ProtNLM"/>
    </source>
</evidence>
<keyword evidence="1" id="KW-0472">Membrane</keyword>
<accession>A0ABN1XTJ9</accession>
<name>A0ABN1XTJ9_9PSEU</name>
<keyword evidence="1" id="KW-0812">Transmembrane</keyword>